<dbReference type="InterPro" id="IPR050469">
    <property type="entry name" value="Diguanylate_Cyclase"/>
</dbReference>
<gene>
    <name evidence="5" type="ORF">BSF38_00142</name>
</gene>
<dbReference type="OrthoDB" id="244535at2"/>
<dbReference type="GO" id="GO:0052621">
    <property type="term" value="F:diguanylate cyclase activity"/>
    <property type="evidence" value="ECO:0007669"/>
    <property type="project" value="UniProtKB-EC"/>
</dbReference>
<dbReference type="FunFam" id="3.30.70.270:FF:000001">
    <property type="entry name" value="Diguanylate cyclase domain protein"/>
    <property type="match status" value="1"/>
</dbReference>
<evidence type="ECO:0000259" key="4">
    <source>
        <dbReference type="PROSITE" id="PS50887"/>
    </source>
</evidence>
<dbReference type="PANTHER" id="PTHR45138:SF9">
    <property type="entry name" value="DIGUANYLATE CYCLASE DGCM-RELATED"/>
    <property type="match status" value="1"/>
</dbReference>
<dbReference type="AlphaFoldDB" id="A0A1U7CIK6"/>
<feature type="domain" description="GGDEF" evidence="4">
    <location>
        <begin position="112"/>
        <end position="245"/>
    </location>
</feature>
<feature type="coiled-coil region" evidence="3">
    <location>
        <begin position="47"/>
        <end position="81"/>
    </location>
</feature>
<dbReference type="CDD" id="cd01949">
    <property type="entry name" value="GGDEF"/>
    <property type="match status" value="1"/>
</dbReference>
<name>A0A1U7CIK6_9BACT</name>
<dbReference type="SMART" id="SM00267">
    <property type="entry name" value="GGDEF"/>
    <property type="match status" value="1"/>
</dbReference>
<evidence type="ECO:0000256" key="1">
    <source>
        <dbReference type="ARBA" id="ARBA00012528"/>
    </source>
</evidence>
<dbReference type="PANTHER" id="PTHR45138">
    <property type="entry name" value="REGULATORY COMPONENTS OF SENSORY TRANSDUCTION SYSTEM"/>
    <property type="match status" value="1"/>
</dbReference>
<dbReference type="Pfam" id="PF00990">
    <property type="entry name" value="GGDEF"/>
    <property type="match status" value="1"/>
</dbReference>
<comment type="catalytic activity">
    <reaction evidence="2">
        <text>2 GTP = 3',3'-c-di-GMP + 2 diphosphate</text>
        <dbReference type="Rhea" id="RHEA:24898"/>
        <dbReference type="ChEBI" id="CHEBI:33019"/>
        <dbReference type="ChEBI" id="CHEBI:37565"/>
        <dbReference type="ChEBI" id="CHEBI:58805"/>
        <dbReference type="EC" id="2.7.7.65"/>
    </reaction>
</comment>
<dbReference type="EMBL" id="CP019082">
    <property type="protein sequence ID" value="APW58738.1"/>
    <property type="molecule type" value="Genomic_DNA"/>
</dbReference>
<dbReference type="InterPro" id="IPR043128">
    <property type="entry name" value="Rev_trsase/Diguanyl_cyclase"/>
</dbReference>
<dbReference type="InterPro" id="IPR000160">
    <property type="entry name" value="GGDEF_dom"/>
</dbReference>
<proteinExistence type="predicted"/>
<protein>
    <recommendedName>
        <fullName evidence="1">diguanylate cyclase</fullName>
        <ecNumber evidence="1">2.7.7.65</ecNumber>
    </recommendedName>
</protein>
<dbReference type="RefSeq" id="WP_083712590.1">
    <property type="nucleotide sequence ID" value="NZ_CP019082.1"/>
</dbReference>
<evidence type="ECO:0000256" key="3">
    <source>
        <dbReference type="SAM" id="Coils"/>
    </source>
</evidence>
<dbReference type="Gene3D" id="3.30.70.270">
    <property type="match status" value="1"/>
</dbReference>
<dbReference type="KEGG" id="pbor:BSF38_00142"/>
<evidence type="ECO:0000256" key="2">
    <source>
        <dbReference type="ARBA" id="ARBA00034247"/>
    </source>
</evidence>
<organism evidence="5 6">
    <name type="scientific">Paludisphaera borealis</name>
    <dbReference type="NCBI Taxonomy" id="1387353"/>
    <lineage>
        <taxon>Bacteria</taxon>
        <taxon>Pseudomonadati</taxon>
        <taxon>Planctomycetota</taxon>
        <taxon>Planctomycetia</taxon>
        <taxon>Isosphaerales</taxon>
        <taxon>Isosphaeraceae</taxon>
        <taxon>Paludisphaera</taxon>
    </lineage>
</organism>
<sequence>MVSLETKRNLGPGVNGDASLLGTPAHDLAEVSARLGSASPPAVLDEIHQLRSKLEEAYATIDELRASRSGMEEDLHQLKRIASMDDLTGLWNRRFLVDSLDISYSFALRHQLSLSIVLFDVDHFKAFNDGYGHPAGDAVLREVASIVLNCARNHDVVARYGGEEFAVLLPGTGRSGAIAMADRVRRSLEERQWNLRPITASFGVATLRHCESEEAATAANLVEAADLAMYHSKRHGRNRVTHAEDVVCAVFMQPCTPESPADRRADAPPDSRLGDL</sequence>
<keyword evidence="6" id="KW-1185">Reference proteome</keyword>
<reference evidence="6" key="1">
    <citation type="submission" date="2016-12" db="EMBL/GenBank/DDBJ databases">
        <title>Comparative genomics of four Isosphaeraceae planctomycetes: a common pool of plasmids and glycoside hydrolase genes.</title>
        <authorList>
            <person name="Ivanova A."/>
        </authorList>
    </citation>
    <scope>NUCLEOTIDE SEQUENCE [LARGE SCALE GENOMIC DNA]</scope>
    <source>
        <strain evidence="6">PX4</strain>
    </source>
</reference>
<keyword evidence="3" id="KW-0175">Coiled coil</keyword>
<dbReference type="EC" id="2.7.7.65" evidence="1"/>
<accession>A0A1U7CIK6</accession>
<dbReference type="SUPFAM" id="SSF55073">
    <property type="entry name" value="Nucleotide cyclase"/>
    <property type="match status" value="1"/>
</dbReference>
<dbReference type="PROSITE" id="PS50887">
    <property type="entry name" value="GGDEF"/>
    <property type="match status" value="1"/>
</dbReference>
<dbReference type="Proteomes" id="UP000186309">
    <property type="component" value="Chromosome"/>
</dbReference>
<dbReference type="NCBIfam" id="TIGR00254">
    <property type="entry name" value="GGDEF"/>
    <property type="match status" value="1"/>
</dbReference>
<dbReference type="STRING" id="1387353.BSF38_00142"/>
<evidence type="ECO:0000313" key="5">
    <source>
        <dbReference type="EMBL" id="APW58738.1"/>
    </source>
</evidence>
<dbReference type="InterPro" id="IPR029787">
    <property type="entry name" value="Nucleotide_cyclase"/>
</dbReference>
<evidence type="ECO:0000313" key="6">
    <source>
        <dbReference type="Proteomes" id="UP000186309"/>
    </source>
</evidence>